<evidence type="ECO:0000256" key="8">
    <source>
        <dbReference type="ARBA" id="ARBA00025164"/>
    </source>
</evidence>
<dbReference type="GO" id="GO:0047631">
    <property type="term" value="F:ADP-ribose diphosphatase activity"/>
    <property type="evidence" value="ECO:0007669"/>
    <property type="project" value="UniProtKB-EC"/>
</dbReference>
<dbReference type="InterPro" id="IPR020084">
    <property type="entry name" value="NUDIX_hydrolase_CS"/>
</dbReference>
<accession>A0A4P7P053</accession>
<evidence type="ECO:0000256" key="5">
    <source>
        <dbReference type="ARBA" id="ARBA00022723"/>
    </source>
</evidence>
<dbReference type="PANTHER" id="PTHR11839:SF5">
    <property type="entry name" value="ADP-RIBOSE PYROPHOSPHATASE"/>
    <property type="match status" value="1"/>
</dbReference>
<dbReference type="EC" id="3.6.1.13" evidence="3"/>
<comment type="catalytic activity">
    <reaction evidence="12">
        <text>ADP-D-ribose + H2O = D-ribose 5-phosphate + AMP + 2 H(+)</text>
        <dbReference type="Rhea" id="RHEA:10412"/>
        <dbReference type="ChEBI" id="CHEBI:15377"/>
        <dbReference type="ChEBI" id="CHEBI:15378"/>
        <dbReference type="ChEBI" id="CHEBI:57967"/>
        <dbReference type="ChEBI" id="CHEBI:78346"/>
        <dbReference type="ChEBI" id="CHEBI:456215"/>
        <dbReference type="EC" id="3.6.1.13"/>
    </reaction>
</comment>
<evidence type="ECO:0000256" key="2">
    <source>
        <dbReference type="ARBA" id="ARBA00007482"/>
    </source>
</evidence>
<dbReference type="Pfam" id="PF00293">
    <property type="entry name" value="NUDIX"/>
    <property type="match status" value="1"/>
</dbReference>
<dbReference type="GO" id="GO:0046872">
    <property type="term" value="F:metal ion binding"/>
    <property type="evidence" value="ECO:0007669"/>
    <property type="project" value="UniProtKB-KW"/>
</dbReference>
<evidence type="ECO:0000256" key="11">
    <source>
        <dbReference type="ARBA" id="ARBA00033056"/>
    </source>
</evidence>
<protein>
    <recommendedName>
        <fullName evidence="4">ADP-ribose pyrophosphatase</fullName>
        <ecNumber evidence="3">3.6.1.13</ecNumber>
    </recommendedName>
    <alternativeName>
        <fullName evidence="9">ADP-ribose diphosphatase</fullName>
    </alternativeName>
    <alternativeName>
        <fullName evidence="11">ADP-ribose phosphohydrolase</fullName>
    </alternativeName>
    <alternativeName>
        <fullName evidence="10">Adenosine diphosphoribose pyrophosphatase</fullName>
    </alternativeName>
</protein>
<dbReference type="InterPro" id="IPR004385">
    <property type="entry name" value="NDP_pyrophosphatase"/>
</dbReference>
<feature type="binding site" evidence="13">
    <location>
        <position position="112"/>
    </location>
    <ligand>
        <name>Mg(2+)</name>
        <dbReference type="ChEBI" id="CHEBI:18420"/>
        <label>1</label>
    </ligand>
</feature>
<dbReference type="OrthoDB" id="5292471at2"/>
<evidence type="ECO:0000256" key="4">
    <source>
        <dbReference type="ARBA" id="ARBA00013297"/>
    </source>
</evidence>
<dbReference type="GO" id="GO:0019693">
    <property type="term" value="P:ribose phosphate metabolic process"/>
    <property type="evidence" value="ECO:0007669"/>
    <property type="project" value="TreeGrafter"/>
</dbReference>
<dbReference type="PANTHER" id="PTHR11839">
    <property type="entry name" value="UDP/ADP-SUGAR PYROPHOSPHATASE"/>
    <property type="match status" value="1"/>
</dbReference>
<reference evidence="16 17" key="1">
    <citation type="submission" date="2018-08" db="EMBL/GenBank/DDBJ databases">
        <title>Horizontal acquisition of hydrogen conversion ability and other habitat adaptations in Hydrogenovibrio crunogenus strains.</title>
        <authorList>
            <person name="Gonnella G."/>
            <person name="Adam N."/>
            <person name="Perner M."/>
        </authorList>
    </citation>
    <scope>NUCLEOTIDE SEQUENCE [LARGE SCALE GENOMIC DNA]</scope>
    <source>
        <strain evidence="16 17">SP-41</strain>
    </source>
</reference>
<evidence type="ECO:0000256" key="14">
    <source>
        <dbReference type="PIRSR" id="PIRSR604385-3"/>
    </source>
</evidence>
<keyword evidence="6 16" id="KW-0378">Hydrolase</keyword>
<dbReference type="CDD" id="cd24155">
    <property type="entry name" value="NUDIX_ADPRase"/>
    <property type="match status" value="1"/>
</dbReference>
<feature type="binding site" evidence="13">
    <location>
        <position position="92"/>
    </location>
    <ligand>
        <name>Mg(2+)</name>
        <dbReference type="ChEBI" id="CHEBI:18420"/>
        <label>1</label>
    </ligand>
</feature>
<keyword evidence="7 13" id="KW-0460">Magnesium</keyword>
<dbReference type="PROSITE" id="PS00893">
    <property type="entry name" value="NUDIX_BOX"/>
    <property type="match status" value="1"/>
</dbReference>
<evidence type="ECO:0000256" key="3">
    <source>
        <dbReference type="ARBA" id="ARBA00012453"/>
    </source>
</evidence>
<evidence type="ECO:0000313" key="16">
    <source>
        <dbReference type="EMBL" id="QBZ83378.1"/>
    </source>
</evidence>
<proteinExistence type="inferred from homology"/>
<dbReference type="Gene3D" id="3.90.79.10">
    <property type="entry name" value="Nucleoside Triphosphate Pyrophosphohydrolase"/>
    <property type="match status" value="1"/>
</dbReference>
<comment type="function">
    <text evidence="8">Acts on ADP-mannose and ADP-glucose as well as ADP-ribose. Prevents glycogen biosynthesis. The reaction catalyzed by this enzyme is a limiting step of the gluconeogenic process.</text>
</comment>
<evidence type="ECO:0000256" key="12">
    <source>
        <dbReference type="ARBA" id="ARBA00049546"/>
    </source>
</evidence>
<evidence type="ECO:0000256" key="1">
    <source>
        <dbReference type="ARBA" id="ARBA00001946"/>
    </source>
</evidence>
<dbReference type="GO" id="GO:0019144">
    <property type="term" value="F:ADP-sugar diphosphatase activity"/>
    <property type="evidence" value="ECO:0007669"/>
    <property type="project" value="TreeGrafter"/>
</dbReference>
<dbReference type="EMBL" id="CP032096">
    <property type="protein sequence ID" value="QBZ83378.1"/>
    <property type="molecule type" value="Genomic_DNA"/>
</dbReference>
<feature type="binding site" evidence="13">
    <location>
        <position position="108"/>
    </location>
    <ligand>
        <name>Mg(2+)</name>
        <dbReference type="ChEBI" id="CHEBI:18420"/>
        <label>1</label>
    </ligand>
</feature>
<comment type="cofactor">
    <cofactor evidence="1 13">
        <name>Mg(2+)</name>
        <dbReference type="ChEBI" id="CHEBI:18420"/>
    </cofactor>
</comment>
<keyword evidence="5 13" id="KW-0479">Metal-binding</keyword>
<dbReference type="InterPro" id="IPR015797">
    <property type="entry name" value="NUDIX_hydrolase-like_dom_sf"/>
</dbReference>
<evidence type="ECO:0000256" key="6">
    <source>
        <dbReference type="ARBA" id="ARBA00022801"/>
    </source>
</evidence>
<dbReference type="NCBIfam" id="TIGR00052">
    <property type="entry name" value="nudix-type nucleoside diphosphatase, YffH/AdpP family"/>
    <property type="match status" value="1"/>
</dbReference>
<evidence type="ECO:0000259" key="15">
    <source>
        <dbReference type="PROSITE" id="PS51462"/>
    </source>
</evidence>
<keyword evidence="17" id="KW-1185">Reference proteome</keyword>
<organism evidence="16 17">
    <name type="scientific">Hydrogenovibrio crunogenus</name>
    <dbReference type="NCBI Taxonomy" id="39765"/>
    <lineage>
        <taxon>Bacteria</taxon>
        <taxon>Pseudomonadati</taxon>
        <taxon>Pseudomonadota</taxon>
        <taxon>Gammaproteobacteria</taxon>
        <taxon>Thiotrichales</taxon>
        <taxon>Piscirickettsiaceae</taxon>
        <taxon>Hydrogenovibrio</taxon>
    </lineage>
</organism>
<evidence type="ECO:0000256" key="9">
    <source>
        <dbReference type="ARBA" id="ARBA00030162"/>
    </source>
</evidence>
<name>A0A4P7P053_9GAMM</name>
<comment type="similarity">
    <text evidence="2">Belongs to the Nudix hydrolase family. NudF subfamily.</text>
</comment>
<feature type="short sequence motif" description="Nudix box" evidence="14">
    <location>
        <begin position="93"/>
        <end position="115"/>
    </location>
</feature>
<dbReference type="AlphaFoldDB" id="A0A4P7P053"/>
<sequence>MTDDAKKIELLKTHRAYDGFFKIDQLTFRHTLFEGGWSPVIERELFGRGEAVIVLLYDLKAEVVVLIEQCRAGALQHATLKNHQAWLIEPVAGMVEAGESNLVACKREAFEEAGVTHAEFEYICQFYPSPGGSDEILYLYAAEVDSESLPDYAGEASEVEDIRLIKMPFSQAKSKLMKAEFNVASTIIALQWLLFQKIEKSR</sequence>
<evidence type="ECO:0000256" key="7">
    <source>
        <dbReference type="ARBA" id="ARBA00022842"/>
    </source>
</evidence>
<gene>
    <name evidence="16" type="primary">nudF</name>
    <name evidence="16" type="ORF">GHNINEIG_01432</name>
</gene>
<feature type="binding site" evidence="13">
    <location>
        <position position="160"/>
    </location>
    <ligand>
        <name>Mg(2+)</name>
        <dbReference type="ChEBI" id="CHEBI:18420"/>
        <label>1</label>
    </ligand>
</feature>
<dbReference type="InterPro" id="IPR000086">
    <property type="entry name" value="NUDIX_hydrolase_dom"/>
</dbReference>
<evidence type="ECO:0000313" key="17">
    <source>
        <dbReference type="Proteomes" id="UP000296201"/>
    </source>
</evidence>
<evidence type="ECO:0000256" key="13">
    <source>
        <dbReference type="PIRSR" id="PIRSR604385-2"/>
    </source>
</evidence>
<evidence type="ECO:0000256" key="10">
    <source>
        <dbReference type="ARBA" id="ARBA00030308"/>
    </source>
</evidence>
<dbReference type="SUPFAM" id="SSF55811">
    <property type="entry name" value="Nudix"/>
    <property type="match status" value="1"/>
</dbReference>
<dbReference type="GO" id="GO:0005829">
    <property type="term" value="C:cytosol"/>
    <property type="evidence" value="ECO:0007669"/>
    <property type="project" value="TreeGrafter"/>
</dbReference>
<dbReference type="GO" id="GO:0006753">
    <property type="term" value="P:nucleoside phosphate metabolic process"/>
    <property type="evidence" value="ECO:0007669"/>
    <property type="project" value="TreeGrafter"/>
</dbReference>
<feature type="domain" description="Nudix hydrolase" evidence="15">
    <location>
        <begin position="47"/>
        <end position="191"/>
    </location>
</feature>
<dbReference type="PROSITE" id="PS51462">
    <property type="entry name" value="NUDIX"/>
    <property type="match status" value="1"/>
</dbReference>
<dbReference type="RefSeq" id="WP_135796006.1">
    <property type="nucleotide sequence ID" value="NZ_CP032096.1"/>
</dbReference>
<dbReference type="Proteomes" id="UP000296201">
    <property type="component" value="Chromosome"/>
</dbReference>